<evidence type="ECO:0000256" key="5">
    <source>
        <dbReference type="ARBA" id="ARBA00022741"/>
    </source>
</evidence>
<dbReference type="SUPFAM" id="SSF55874">
    <property type="entry name" value="ATPase domain of HSP90 chaperone/DNA topoisomerase II/histidine kinase"/>
    <property type="match status" value="1"/>
</dbReference>
<evidence type="ECO:0000259" key="10">
    <source>
        <dbReference type="SMART" id="SM00387"/>
    </source>
</evidence>
<dbReference type="InterPro" id="IPR050482">
    <property type="entry name" value="Sensor_HK_TwoCompSys"/>
</dbReference>
<dbReference type="InterPro" id="IPR003594">
    <property type="entry name" value="HATPase_dom"/>
</dbReference>
<dbReference type="RefSeq" id="WP_211304343.1">
    <property type="nucleotide sequence ID" value="NZ_PVTF01000003.1"/>
</dbReference>
<dbReference type="AlphaFoldDB" id="A0A2T0TEA8"/>
<evidence type="ECO:0000313" key="11">
    <source>
        <dbReference type="EMBL" id="PRY43958.1"/>
    </source>
</evidence>
<dbReference type="EC" id="2.7.13.3" evidence="2"/>
<dbReference type="Gene3D" id="3.30.565.10">
    <property type="entry name" value="Histidine kinase-like ATPase, C-terminal domain"/>
    <property type="match status" value="1"/>
</dbReference>
<dbReference type="GO" id="GO:0000155">
    <property type="term" value="F:phosphorelay sensor kinase activity"/>
    <property type="evidence" value="ECO:0007669"/>
    <property type="project" value="InterPro"/>
</dbReference>
<gene>
    <name evidence="11" type="ORF">CLV43_103709</name>
</gene>
<keyword evidence="9" id="KW-1133">Transmembrane helix</keyword>
<keyword evidence="6 11" id="KW-0418">Kinase</keyword>
<comment type="caution">
    <text evidence="11">The sequence shown here is derived from an EMBL/GenBank/DDBJ whole genome shotgun (WGS) entry which is preliminary data.</text>
</comment>
<feature type="transmembrane region" description="Helical" evidence="9">
    <location>
        <begin position="124"/>
        <end position="141"/>
    </location>
</feature>
<dbReference type="PANTHER" id="PTHR24421:SF10">
    <property type="entry name" value="NITRATE_NITRITE SENSOR PROTEIN NARQ"/>
    <property type="match status" value="1"/>
</dbReference>
<accession>A0A2T0TEA8</accession>
<reference evidence="11 12" key="1">
    <citation type="submission" date="2018-03" db="EMBL/GenBank/DDBJ databases">
        <title>Genomic Encyclopedia of Archaeal and Bacterial Type Strains, Phase II (KMG-II): from individual species to whole genera.</title>
        <authorList>
            <person name="Goeker M."/>
        </authorList>
    </citation>
    <scope>NUCLEOTIDE SEQUENCE [LARGE SCALE GENOMIC DNA]</scope>
    <source>
        <strain evidence="11 12">DSM 44720</strain>
    </source>
</reference>
<evidence type="ECO:0000256" key="7">
    <source>
        <dbReference type="ARBA" id="ARBA00022840"/>
    </source>
</evidence>
<evidence type="ECO:0000256" key="4">
    <source>
        <dbReference type="ARBA" id="ARBA00022679"/>
    </source>
</evidence>
<feature type="transmembrane region" description="Helical" evidence="9">
    <location>
        <begin position="29"/>
        <end position="49"/>
    </location>
</feature>
<dbReference type="Gene3D" id="1.20.5.1930">
    <property type="match status" value="1"/>
</dbReference>
<feature type="domain" description="Histidine kinase/HSP90-like ATPase" evidence="10">
    <location>
        <begin position="288"/>
        <end position="379"/>
    </location>
</feature>
<dbReference type="InterPro" id="IPR036890">
    <property type="entry name" value="HATPase_C_sf"/>
</dbReference>
<name>A0A2T0TEA8_9PSEU</name>
<keyword evidence="12" id="KW-1185">Reference proteome</keyword>
<evidence type="ECO:0000256" key="1">
    <source>
        <dbReference type="ARBA" id="ARBA00000085"/>
    </source>
</evidence>
<keyword evidence="3" id="KW-0597">Phosphoprotein</keyword>
<organism evidence="11 12">
    <name type="scientific">Umezawaea tangerina</name>
    <dbReference type="NCBI Taxonomy" id="84725"/>
    <lineage>
        <taxon>Bacteria</taxon>
        <taxon>Bacillati</taxon>
        <taxon>Actinomycetota</taxon>
        <taxon>Actinomycetes</taxon>
        <taxon>Pseudonocardiales</taxon>
        <taxon>Pseudonocardiaceae</taxon>
        <taxon>Umezawaea</taxon>
    </lineage>
</organism>
<evidence type="ECO:0000256" key="6">
    <source>
        <dbReference type="ARBA" id="ARBA00022777"/>
    </source>
</evidence>
<feature type="transmembrane region" description="Helical" evidence="9">
    <location>
        <begin position="147"/>
        <end position="165"/>
    </location>
</feature>
<sequence length="380" mass="40066">MIRSLFQVVALRDRTPVLGTVPGHLTRVGHAVIIVYAVVVAIVASADYVRQYEPDGLWVVYFAVIVVTYGLMIRSPLDAWRLGTAGLFVDLVLHGSPAPLMSGWQWCFYVPVVLAVAVHHSRSVVFTTGVLTLAVLGYAAALREAGFYWESAIVLVLVLLVAYTFGARGRAEQVIELERAEKGALEERARIAREMHDVVAHHMSMVVVRCETAPYRIAGLPDAGVREFAELGDAARGAITDMQRLLGVLRGADQEADKAPQPGLGQIPELAERAGATVDVPELDVPGAVGLTAYRIVQEALTNAARHAPGGAVSVVLRSADGDLEVVVRNTPGGASLGGGGGHGLAGMRERVAVHGGELAAGATGDGGFEVAARIPLGDK</sequence>
<comment type="catalytic activity">
    <reaction evidence="1">
        <text>ATP + protein L-histidine = ADP + protein N-phospho-L-histidine.</text>
        <dbReference type="EC" id="2.7.13.3"/>
    </reaction>
</comment>
<dbReference type="SMART" id="SM00387">
    <property type="entry name" value="HATPase_c"/>
    <property type="match status" value="1"/>
</dbReference>
<keyword evidence="5" id="KW-0547">Nucleotide-binding</keyword>
<dbReference type="EMBL" id="PVTF01000003">
    <property type="protein sequence ID" value="PRY43958.1"/>
    <property type="molecule type" value="Genomic_DNA"/>
</dbReference>
<evidence type="ECO:0000256" key="2">
    <source>
        <dbReference type="ARBA" id="ARBA00012438"/>
    </source>
</evidence>
<keyword evidence="4" id="KW-0808">Transferase</keyword>
<dbReference type="Pfam" id="PF02518">
    <property type="entry name" value="HATPase_c"/>
    <property type="match status" value="1"/>
</dbReference>
<keyword evidence="7" id="KW-0067">ATP-binding</keyword>
<protein>
    <recommendedName>
        <fullName evidence="2">histidine kinase</fullName>
        <ecNumber evidence="2">2.7.13.3</ecNumber>
    </recommendedName>
</protein>
<dbReference type="PANTHER" id="PTHR24421">
    <property type="entry name" value="NITRATE/NITRITE SENSOR PROTEIN NARX-RELATED"/>
    <property type="match status" value="1"/>
</dbReference>
<keyword evidence="9" id="KW-0812">Transmembrane</keyword>
<keyword evidence="9" id="KW-0472">Membrane</keyword>
<dbReference type="Pfam" id="PF07730">
    <property type="entry name" value="HisKA_3"/>
    <property type="match status" value="1"/>
</dbReference>
<dbReference type="GO" id="GO:0046983">
    <property type="term" value="F:protein dimerization activity"/>
    <property type="evidence" value="ECO:0007669"/>
    <property type="project" value="InterPro"/>
</dbReference>
<dbReference type="GO" id="GO:0005524">
    <property type="term" value="F:ATP binding"/>
    <property type="evidence" value="ECO:0007669"/>
    <property type="project" value="UniProtKB-KW"/>
</dbReference>
<keyword evidence="8" id="KW-0902">Two-component regulatory system</keyword>
<dbReference type="InterPro" id="IPR011712">
    <property type="entry name" value="Sig_transdc_His_kin_sub3_dim/P"/>
</dbReference>
<proteinExistence type="predicted"/>
<evidence type="ECO:0000256" key="9">
    <source>
        <dbReference type="SAM" id="Phobius"/>
    </source>
</evidence>
<dbReference type="Proteomes" id="UP000239494">
    <property type="component" value="Unassembled WGS sequence"/>
</dbReference>
<evidence type="ECO:0000313" key="12">
    <source>
        <dbReference type="Proteomes" id="UP000239494"/>
    </source>
</evidence>
<dbReference type="GO" id="GO:0016020">
    <property type="term" value="C:membrane"/>
    <property type="evidence" value="ECO:0007669"/>
    <property type="project" value="InterPro"/>
</dbReference>
<feature type="transmembrane region" description="Helical" evidence="9">
    <location>
        <begin position="56"/>
        <end position="77"/>
    </location>
</feature>
<evidence type="ECO:0000256" key="3">
    <source>
        <dbReference type="ARBA" id="ARBA00022553"/>
    </source>
</evidence>
<dbReference type="CDD" id="cd16917">
    <property type="entry name" value="HATPase_UhpB-NarQ-NarX-like"/>
    <property type="match status" value="1"/>
</dbReference>
<evidence type="ECO:0000256" key="8">
    <source>
        <dbReference type="ARBA" id="ARBA00023012"/>
    </source>
</evidence>
<feature type="transmembrane region" description="Helical" evidence="9">
    <location>
        <begin position="97"/>
        <end position="117"/>
    </location>
</feature>